<sequence>MHPLHLSFHPRGGRTIERRRPGLASTPRCSHRRGLAAVAGGIGGITAGHPPRHRPRASLTCGFH</sequence>
<name>A0A7I8JF94_SPIIN</name>
<accession>A0A7I8JF94</accession>
<evidence type="ECO:0000313" key="2">
    <source>
        <dbReference type="EMBL" id="CAA2629583.1"/>
    </source>
</evidence>
<keyword evidence="3" id="KW-1185">Reference proteome</keyword>
<dbReference type="EMBL" id="LR743599">
    <property type="protein sequence ID" value="CAA2629583.1"/>
    <property type="molecule type" value="Genomic_DNA"/>
</dbReference>
<dbReference type="AlphaFoldDB" id="A0A7I8JF94"/>
<protein>
    <submittedName>
        <fullName evidence="2">Uncharacterized protein</fullName>
    </submittedName>
</protein>
<evidence type="ECO:0000313" key="3">
    <source>
        <dbReference type="Proteomes" id="UP001189122"/>
    </source>
</evidence>
<proteinExistence type="predicted"/>
<dbReference type="Proteomes" id="UP001189122">
    <property type="component" value="Unassembled WGS sequence"/>
</dbReference>
<feature type="region of interest" description="Disordered" evidence="1">
    <location>
        <begin position="1"/>
        <end position="64"/>
    </location>
</feature>
<dbReference type="EMBL" id="CACRZD030000012">
    <property type="protein sequence ID" value="CAA6668826.1"/>
    <property type="molecule type" value="Genomic_DNA"/>
</dbReference>
<evidence type="ECO:0000256" key="1">
    <source>
        <dbReference type="SAM" id="MobiDB-lite"/>
    </source>
</evidence>
<organism evidence="2">
    <name type="scientific">Spirodela intermedia</name>
    <name type="common">Intermediate duckweed</name>
    <dbReference type="NCBI Taxonomy" id="51605"/>
    <lineage>
        <taxon>Eukaryota</taxon>
        <taxon>Viridiplantae</taxon>
        <taxon>Streptophyta</taxon>
        <taxon>Embryophyta</taxon>
        <taxon>Tracheophyta</taxon>
        <taxon>Spermatophyta</taxon>
        <taxon>Magnoliopsida</taxon>
        <taxon>Liliopsida</taxon>
        <taxon>Araceae</taxon>
        <taxon>Lemnoideae</taxon>
        <taxon>Spirodela</taxon>
    </lineage>
</organism>
<gene>
    <name evidence="2" type="ORF">SI7747_12015221</name>
</gene>
<reference evidence="2 3" key="1">
    <citation type="submission" date="2019-12" db="EMBL/GenBank/DDBJ databases">
        <authorList>
            <person name="Scholz U."/>
            <person name="Mascher M."/>
            <person name="Fiebig A."/>
        </authorList>
    </citation>
    <scope>NUCLEOTIDE SEQUENCE</scope>
</reference>